<dbReference type="SUPFAM" id="SSF52047">
    <property type="entry name" value="RNI-like"/>
    <property type="match status" value="1"/>
</dbReference>
<organism evidence="3 4">
    <name type="scientific">Suricata suricatta</name>
    <name type="common">Meerkat</name>
    <dbReference type="NCBI Taxonomy" id="37032"/>
    <lineage>
        <taxon>Eukaryota</taxon>
        <taxon>Metazoa</taxon>
        <taxon>Chordata</taxon>
        <taxon>Craniata</taxon>
        <taxon>Vertebrata</taxon>
        <taxon>Euteleostomi</taxon>
        <taxon>Mammalia</taxon>
        <taxon>Eutheria</taxon>
        <taxon>Laurasiatheria</taxon>
        <taxon>Carnivora</taxon>
        <taxon>Feliformia</taxon>
        <taxon>Herpestidae</taxon>
        <taxon>Suricata</taxon>
    </lineage>
</organism>
<accession>A0A673UL90</accession>
<keyword evidence="2" id="KW-0677">Repeat</keyword>
<dbReference type="OMA" id="CEINDSH"/>
<sequence length="344" mass="39576">MEKLSAPLTVCIDLCLEEKNLDEAFTYLLTWATRRRSSVHLCCKTLKIFWMTPRHIKKVLNKVYPGCILELEVKDTKKLSTLRMFAPYLGQMTNLQTLIHPFIKVPISEEDKQHVAQFTSQLCKLHHLRKLHMPSSIFRKNCLDETLRCLRAPLETLSINNSQLTEWDLVCLSQCPSITQLKELDLRGLRLSAVSMKPLQVLLETVAATLQTLNLENCDLLDTHLEAILPALSRCHQLRALNISWNFLSMAVVQQLLQHNPKLDHLSLGVSPFPLDIYPFHGLNYDDRLKIVWEGSAQAQAELLGIMKDLGQSWTVRYEEPIRLYCDRIIDDSGPLRCPWELPD</sequence>
<reference evidence="3" key="2">
    <citation type="submission" date="2025-09" db="UniProtKB">
        <authorList>
            <consortium name="Ensembl"/>
        </authorList>
    </citation>
    <scope>IDENTIFICATION</scope>
</reference>
<dbReference type="PANTHER" id="PTHR14224:SF19">
    <property type="entry name" value="PRAME FAMILY MEMBER 11-RELATED"/>
    <property type="match status" value="1"/>
</dbReference>
<dbReference type="InterPro" id="IPR050694">
    <property type="entry name" value="LRRC14/PRAME"/>
</dbReference>
<name>A0A673UL90_SURSU</name>
<dbReference type="AlphaFoldDB" id="A0A673UL90"/>
<evidence type="ECO:0000256" key="2">
    <source>
        <dbReference type="ARBA" id="ARBA00022737"/>
    </source>
</evidence>
<dbReference type="Proteomes" id="UP000472268">
    <property type="component" value="Unplaced"/>
</dbReference>
<reference evidence="3" key="1">
    <citation type="submission" date="2025-08" db="UniProtKB">
        <authorList>
            <consortium name="Ensembl"/>
        </authorList>
    </citation>
    <scope>IDENTIFICATION</scope>
</reference>
<evidence type="ECO:0000313" key="3">
    <source>
        <dbReference type="Ensembl" id="ENSSSUP00005022027.1"/>
    </source>
</evidence>
<evidence type="ECO:0000313" key="4">
    <source>
        <dbReference type="Proteomes" id="UP000472268"/>
    </source>
</evidence>
<dbReference type="InterPro" id="IPR032675">
    <property type="entry name" value="LRR_dom_sf"/>
</dbReference>
<evidence type="ECO:0008006" key="5">
    <source>
        <dbReference type="Google" id="ProtNLM"/>
    </source>
</evidence>
<protein>
    <recommendedName>
        <fullName evidence="5">Leucine rich repeat containing 14</fullName>
    </recommendedName>
</protein>
<dbReference type="Gene3D" id="3.80.10.10">
    <property type="entry name" value="Ribonuclease Inhibitor"/>
    <property type="match status" value="1"/>
</dbReference>
<gene>
    <name evidence="3" type="primary">LOC115285107</name>
</gene>
<keyword evidence="1" id="KW-0433">Leucine-rich repeat</keyword>
<dbReference type="GO" id="GO:0005737">
    <property type="term" value="C:cytoplasm"/>
    <property type="evidence" value="ECO:0007669"/>
    <property type="project" value="TreeGrafter"/>
</dbReference>
<proteinExistence type="predicted"/>
<evidence type="ECO:0000256" key="1">
    <source>
        <dbReference type="ARBA" id="ARBA00022614"/>
    </source>
</evidence>
<dbReference type="PANTHER" id="PTHR14224">
    <property type="entry name" value="SIMILAR TO PREFERENTIALLY EXPRESSED ANTIGEN IN MELANOMA-LIKE 3"/>
    <property type="match status" value="1"/>
</dbReference>
<dbReference type="Ensembl" id="ENSSSUT00005025242.1">
    <property type="protein sequence ID" value="ENSSSUP00005022027.1"/>
    <property type="gene ID" value="ENSSSUG00005014373.1"/>
</dbReference>
<keyword evidence="4" id="KW-1185">Reference proteome</keyword>